<dbReference type="InterPro" id="IPR041898">
    <property type="entry name" value="MAGE_WH1"/>
</dbReference>
<dbReference type="InterPro" id="IPR002190">
    <property type="entry name" value="MHD_dom"/>
</dbReference>
<evidence type="ECO:0000259" key="2">
    <source>
        <dbReference type="PROSITE" id="PS50838"/>
    </source>
</evidence>
<feature type="region of interest" description="Disordered" evidence="1">
    <location>
        <begin position="1"/>
        <end position="50"/>
    </location>
</feature>
<dbReference type="EMBL" id="KZ678134">
    <property type="protein sequence ID" value="PSN68096.1"/>
    <property type="molecule type" value="Genomic_DNA"/>
</dbReference>
<evidence type="ECO:0000313" key="3">
    <source>
        <dbReference type="EMBL" id="PSN68096.1"/>
    </source>
</evidence>
<dbReference type="SMART" id="SM01373">
    <property type="entry name" value="MAGE"/>
    <property type="match status" value="1"/>
</dbReference>
<keyword evidence="4" id="KW-1185">Reference proteome</keyword>
<dbReference type="InterPro" id="IPR041899">
    <property type="entry name" value="MAGE_WH2"/>
</dbReference>
<feature type="domain" description="MAGE" evidence="2">
    <location>
        <begin position="50"/>
        <end position="261"/>
    </location>
</feature>
<dbReference type="AlphaFoldDB" id="A0A2T2NS42"/>
<name>A0A2T2NS42_CORCC</name>
<dbReference type="PANTHER" id="PTHR11736">
    <property type="entry name" value="MELANOMA-ASSOCIATED ANTIGEN MAGE ANTIGEN"/>
    <property type="match status" value="1"/>
</dbReference>
<feature type="compositionally biased region" description="Acidic residues" evidence="1">
    <location>
        <begin position="31"/>
        <end position="44"/>
    </location>
</feature>
<dbReference type="Pfam" id="PF01454">
    <property type="entry name" value="MAGE"/>
    <property type="match status" value="1"/>
</dbReference>
<dbReference type="GO" id="GO:0005634">
    <property type="term" value="C:nucleus"/>
    <property type="evidence" value="ECO:0007669"/>
    <property type="project" value="TreeGrafter"/>
</dbReference>
<dbReference type="GO" id="GO:0006281">
    <property type="term" value="P:DNA repair"/>
    <property type="evidence" value="ECO:0007669"/>
    <property type="project" value="TreeGrafter"/>
</dbReference>
<dbReference type="InterPro" id="IPR037445">
    <property type="entry name" value="MAGE"/>
</dbReference>
<feature type="region of interest" description="Disordered" evidence="1">
    <location>
        <begin position="278"/>
        <end position="314"/>
    </location>
</feature>
<protein>
    <submittedName>
        <fullName evidence="3">MAGE-domain-containing protein</fullName>
    </submittedName>
</protein>
<dbReference type="Proteomes" id="UP000240883">
    <property type="component" value="Unassembled WGS sequence"/>
</dbReference>
<organism evidence="3 4">
    <name type="scientific">Corynespora cassiicola Philippines</name>
    <dbReference type="NCBI Taxonomy" id="1448308"/>
    <lineage>
        <taxon>Eukaryota</taxon>
        <taxon>Fungi</taxon>
        <taxon>Dikarya</taxon>
        <taxon>Ascomycota</taxon>
        <taxon>Pezizomycotina</taxon>
        <taxon>Dothideomycetes</taxon>
        <taxon>Pleosporomycetidae</taxon>
        <taxon>Pleosporales</taxon>
        <taxon>Corynesporascaceae</taxon>
        <taxon>Corynespora</taxon>
    </lineage>
</organism>
<sequence>MPPSSRKRRAPADEDAPTPTQTQRARRQEESPEVEDELDKEEQDQGSGGLTQLSKALVRYALACEYSRTPIRRQDVNNKVLGANSRAFKQVFDSANGQLMEVFGMRMAELPVKEKVTIRQKRAAAGSESQNKSSNQWVLQSTLPKEYRTPEFLAPPRIPTADHEAAYVGLYTMIIALISLGGGQLQESKLERYLKRMNAEQTTPVDKTTDLLKRMAREGYLHKVNDSSSGEELTSYMVGPRGKVEVGEEGVANFVRAMYGESAEEDLEQRLARSLGIVDKGGDGAANGEAVASESAGRRPGRPRRHAADDDDDY</sequence>
<dbReference type="OrthoDB" id="205198at2759"/>
<dbReference type="Gene3D" id="1.10.10.1210">
    <property type="entry name" value="MAGE homology domain, winged helix WH2 motif"/>
    <property type="match status" value="1"/>
</dbReference>
<reference evidence="3 4" key="1">
    <citation type="journal article" date="2018" name="Front. Microbiol.">
        <title>Genome-Wide Analysis of Corynespora cassiicola Leaf Fall Disease Putative Effectors.</title>
        <authorList>
            <person name="Lopez D."/>
            <person name="Ribeiro S."/>
            <person name="Label P."/>
            <person name="Fumanal B."/>
            <person name="Venisse J.S."/>
            <person name="Kohler A."/>
            <person name="de Oliveira R.R."/>
            <person name="Labutti K."/>
            <person name="Lipzen A."/>
            <person name="Lail K."/>
            <person name="Bauer D."/>
            <person name="Ohm R.A."/>
            <person name="Barry K.W."/>
            <person name="Spatafora J."/>
            <person name="Grigoriev I.V."/>
            <person name="Martin F.M."/>
            <person name="Pujade-Renaud V."/>
        </authorList>
    </citation>
    <scope>NUCLEOTIDE SEQUENCE [LARGE SCALE GENOMIC DNA]</scope>
    <source>
        <strain evidence="3 4">Philippines</strain>
    </source>
</reference>
<proteinExistence type="predicted"/>
<gene>
    <name evidence="3" type="ORF">BS50DRAFT_573058</name>
</gene>
<evidence type="ECO:0000313" key="4">
    <source>
        <dbReference type="Proteomes" id="UP000240883"/>
    </source>
</evidence>
<dbReference type="Gene3D" id="1.10.10.1200">
    <property type="entry name" value="MAGE homology domain, winged helix WH1 motif"/>
    <property type="match status" value="1"/>
</dbReference>
<dbReference type="PROSITE" id="PS50838">
    <property type="entry name" value="MAGE"/>
    <property type="match status" value="1"/>
</dbReference>
<dbReference type="PANTHER" id="PTHR11736:SF14">
    <property type="entry name" value="NSE3 HOMOLOG, SMC5-SMC6 COMPLEX COMPONENT"/>
    <property type="match status" value="1"/>
</dbReference>
<evidence type="ECO:0000256" key="1">
    <source>
        <dbReference type="SAM" id="MobiDB-lite"/>
    </source>
</evidence>
<dbReference type="STRING" id="1448308.A0A2T2NS42"/>
<accession>A0A2T2NS42</accession>